<accession>A0AAW3WID3</accession>
<reference evidence="2" key="1">
    <citation type="submission" date="2020-04" db="EMBL/GenBank/DDBJ databases">
        <authorList>
            <person name="Brown S."/>
        </authorList>
    </citation>
    <scope>NUCLEOTIDE SEQUENCE</scope>
    <source>
        <strain evidence="2">DJ015</strain>
    </source>
</reference>
<proteinExistence type="predicted"/>
<feature type="domain" description="DUF7737" evidence="1">
    <location>
        <begin position="80"/>
        <end position="181"/>
    </location>
</feature>
<dbReference type="EMBL" id="JABAGV010000655">
    <property type="protein sequence ID" value="MBC2478690.1"/>
    <property type="molecule type" value="Genomic_DNA"/>
</dbReference>
<name>A0AAW3WID3_CLOBE</name>
<dbReference type="AlphaFoldDB" id="A0AAW3WID3"/>
<dbReference type="Pfam" id="PF24879">
    <property type="entry name" value="DUF7737"/>
    <property type="match status" value="1"/>
</dbReference>
<dbReference type="Proteomes" id="UP001194098">
    <property type="component" value="Unassembled WGS sequence"/>
</dbReference>
<reference evidence="2" key="2">
    <citation type="journal article" date="2022" name="Nat. Biotechnol.">
        <title>Carbon-negative production of acetone and isopropanol by gas fermentation at industrial pilot scale.</title>
        <authorList>
            <person name="Liew F.E."/>
            <person name="Nogle R."/>
            <person name="Abdalla T."/>
            <person name="Rasor B.J."/>
            <person name="Canter C."/>
            <person name="Jensen R.O."/>
            <person name="Wang L."/>
            <person name="Strutz J."/>
            <person name="Chirania P."/>
            <person name="De Tissera S."/>
            <person name="Mueller A.P."/>
            <person name="Ruan Z."/>
            <person name="Gao A."/>
            <person name="Tran L."/>
            <person name="Engle N.L."/>
            <person name="Bromley J.C."/>
            <person name="Daniell J."/>
            <person name="Conrado R."/>
            <person name="Tschaplinski T.J."/>
            <person name="Giannone R.J."/>
            <person name="Hettich R.L."/>
            <person name="Karim A.S."/>
            <person name="Simpson S.D."/>
            <person name="Brown S.D."/>
            <person name="Leang C."/>
            <person name="Jewett M.C."/>
            <person name="Kopke M."/>
        </authorList>
    </citation>
    <scope>NUCLEOTIDE SEQUENCE</scope>
    <source>
        <strain evidence="2">DJ015</strain>
    </source>
</reference>
<gene>
    <name evidence="2" type="ORF">HGI39_29310</name>
</gene>
<dbReference type="InterPro" id="IPR056639">
    <property type="entry name" value="DUF7737"/>
</dbReference>
<evidence type="ECO:0000313" key="2">
    <source>
        <dbReference type="EMBL" id="MBC2478690.1"/>
    </source>
</evidence>
<feature type="non-terminal residue" evidence="2">
    <location>
        <position position="1"/>
    </location>
</feature>
<comment type="caution">
    <text evidence="2">The sequence shown here is derived from an EMBL/GenBank/DDBJ whole genome shotgun (WGS) entry which is preliminary data.</text>
</comment>
<protein>
    <submittedName>
        <fullName evidence="2">DUF4132 domain-containing protein</fullName>
    </submittedName>
</protein>
<organism evidence="2 3">
    <name type="scientific">Clostridium beijerinckii</name>
    <name type="common">Clostridium MP</name>
    <dbReference type="NCBI Taxonomy" id="1520"/>
    <lineage>
        <taxon>Bacteria</taxon>
        <taxon>Bacillati</taxon>
        <taxon>Bacillota</taxon>
        <taxon>Clostridia</taxon>
        <taxon>Eubacteriales</taxon>
        <taxon>Clostridiaceae</taxon>
        <taxon>Clostridium</taxon>
    </lineage>
</organism>
<sequence>VYYKENIIATIYALADWFSPADIESPTIEFVRFEDRKTYKPLNLEEVSKLIFSEVMRDLDLVVSVAYVGGVDPEVSMSTIEVRTAIVEEILKLMKLSNVKLKGTHAHISGVHGEYTVHLGSGVVHKLGSGAINIIPIHSGQRGKLFLPFIDSDPKSAEIISKIAILAEDNKLKDPSILEQIV</sequence>
<evidence type="ECO:0000313" key="3">
    <source>
        <dbReference type="Proteomes" id="UP001194098"/>
    </source>
</evidence>
<evidence type="ECO:0000259" key="1">
    <source>
        <dbReference type="Pfam" id="PF24879"/>
    </source>
</evidence>